<dbReference type="NCBIfam" id="NF033679">
    <property type="entry name" value="DNRLRE_dom"/>
    <property type="match status" value="1"/>
</dbReference>
<dbReference type="InterPro" id="IPR055372">
    <property type="entry name" value="CBM96"/>
</dbReference>
<sequence length="151" mass="16633">MIKKFSITVLFIFMITSIVWGQSVWSWQPDATEGIDTWVAGNVPDTNYGTGIYFLVGKGATDNYFVFIKFNGLQDSLIALNVGTITSAYIKFWENDAVVGDPTFFATTVDSNWVEATLTYNNMPPFGDYTADDTVSSADPCSSEVTSIVED</sequence>
<comment type="caution">
    <text evidence="5">The sequence shown here is derived from an EMBL/GenBank/DDBJ whole genome shotgun (WGS) entry which is preliminary data.</text>
</comment>
<feature type="non-terminal residue" evidence="5">
    <location>
        <position position="151"/>
    </location>
</feature>
<dbReference type="AlphaFoldDB" id="X0VXB6"/>
<evidence type="ECO:0000259" key="4">
    <source>
        <dbReference type="Pfam" id="PF24517"/>
    </source>
</evidence>
<protein>
    <recommendedName>
        <fullName evidence="4">Carbohydrate-binding module family 96 domain-containing protein</fullName>
    </recommendedName>
</protein>
<evidence type="ECO:0000256" key="1">
    <source>
        <dbReference type="ARBA" id="ARBA00004613"/>
    </source>
</evidence>
<evidence type="ECO:0000256" key="2">
    <source>
        <dbReference type="ARBA" id="ARBA00022525"/>
    </source>
</evidence>
<dbReference type="GO" id="GO:0005576">
    <property type="term" value="C:extracellular region"/>
    <property type="evidence" value="ECO:0007669"/>
    <property type="project" value="UniProtKB-SubCell"/>
</dbReference>
<name>X0VXB6_9ZZZZ</name>
<keyword evidence="2" id="KW-0964">Secreted</keyword>
<accession>X0VXB6</accession>
<feature type="domain" description="Carbohydrate-binding module family 96" evidence="4">
    <location>
        <begin position="35"/>
        <end position="137"/>
    </location>
</feature>
<keyword evidence="3" id="KW-0732">Signal</keyword>
<proteinExistence type="predicted"/>
<gene>
    <name evidence="5" type="ORF">S01H1_54229</name>
</gene>
<evidence type="ECO:0000256" key="3">
    <source>
        <dbReference type="ARBA" id="ARBA00022729"/>
    </source>
</evidence>
<dbReference type="Pfam" id="PF24517">
    <property type="entry name" value="CBM96"/>
    <property type="match status" value="1"/>
</dbReference>
<organism evidence="5">
    <name type="scientific">marine sediment metagenome</name>
    <dbReference type="NCBI Taxonomy" id="412755"/>
    <lineage>
        <taxon>unclassified sequences</taxon>
        <taxon>metagenomes</taxon>
        <taxon>ecological metagenomes</taxon>
    </lineage>
</organism>
<reference evidence="5" key="1">
    <citation type="journal article" date="2014" name="Front. Microbiol.">
        <title>High frequency of phylogenetically diverse reductive dehalogenase-homologous genes in deep subseafloor sedimentary metagenomes.</title>
        <authorList>
            <person name="Kawai M."/>
            <person name="Futagami T."/>
            <person name="Toyoda A."/>
            <person name="Takaki Y."/>
            <person name="Nishi S."/>
            <person name="Hori S."/>
            <person name="Arai W."/>
            <person name="Tsubouchi T."/>
            <person name="Morono Y."/>
            <person name="Uchiyama I."/>
            <person name="Ito T."/>
            <person name="Fujiyama A."/>
            <person name="Inagaki F."/>
            <person name="Takami H."/>
        </authorList>
    </citation>
    <scope>NUCLEOTIDE SEQUENCE</scope>
    <source>
        <strain evidence="5">Expedition CK06-06</strain>
    </source>
</reference>
<dbReference type="EMBL" id="BARS01035170">
    <property type="protein sequence ID" value="GAG15762.1"/>
    <property type="molecule type" value="Genomic_DNA"/>
</dbReference>
<comment type="subcellular location">
    <subcellularLocation>
        <location evidence="1">Secreted</location>
    </subcellularLocation>
</comment>
<evidence type="ECO:0000313" key="5">
    <source>
        <dbReference type="EMBL" id="GAG15762.1"/>
    </source>
</evidence>